<organism evidence="2 3">
    <name type="scientific">Jannaschia aquimarina</name>
    <dbReference type="NCBI Taxonomy" id="935700"/>
    <lineage>
        <taxon>Bacteria</taxon>
        <taxon>Pseudomonadati</taxon>
        <taxon>Pseudomonadota</taxon>
        <taxon>Alphaproteobacteria</taxon>
        <taxon>Rhodobacterales</taxon>
        <taxon>Roseobacteraceae</taxon>
        <taxon>Jannaschia</taxon>
    </lineage>
</organism>
<feature type="transmembrane region" description="Helical" evidence="1">
    <location>
        <begin position="30"/>
        <end position="47"/>
    </location>
</feature>
<dbReference type="Proteomes" id="UP000032232">
    <property type="component" value="Unassembled WGS sequence"/>
</dbReference>
<evidence type="ECO:0000256" key="1">
    <source>
        <dbReference type="SAM" id="Phobius"/>
    </source>
</evidence>
<dbReference type="PATRIC" id="fig|935700.4.peg.1212"/>
<protein>
    <submittedName>
        <fullName evidence="2">Uncharacterized protein</fullName>
    </submittedName>
</protein>
<dbReference type="AlphaFoldDB" id="A0A0D1EHG7"/>
<comment type="caution">
    <text evidence="2">The sequence shown here is derived from an EMBL/GenBank/DDBJ whole genome shotgun (WGS) entry which is preliminary data.</text>
</comment>
<dbReference type="EMBL" id="JYFE01000022">
    <property type="protein sequence ID" value="KIT17124.1"/>
    <property type="molecule type" value="Genomic_DNA"/>
</dbReference>
<evidence type="ECO:0000313" key="3">
    <source>
        <dbReference type="Proteomes" id="UP000032232"/>
    </source>
</evidence>
<gene>
    <name evidence="2" type="ORF">jaqu_11660</name>
</gene>
<reference evidence="2 3" key="1">
    <citation type="submission" date="2015-02" db="EMBL/GenBank/DDBJ databases">
        <title>Genome Sequence of Jannaschia aquimarina DSM28248, a member of the Roseobacter clade.</title>
        <authorList>
            <person name="Voget S."/>
            <person name="Daniel R."/>
        </authorList>
    </citation>
    <scope>NUCLEOTIDE SEQUENCE [LARGE SCALE GENOMIC DNA]</scope>
    <source>
        <strain evidence="2 3">GSW-M26</strain>
    </source>
</reference>
<keyword evidence="1" id="KW-1133">Transmembrane helix</keyword>
<dbReference type="RefSeq" id="WP_052500794.1">
    <property type="nucleotide sequence ID" value="NZ_FZPF01000001.1"/>
</dbReference>
<name>A0A0D1EHG7_9RHOB</name>
<keyword evidence="3" id="KW-1185">Reference proteome</keyword>
<dbReference type="OrthoDB" id="7580644at2"/>
<evidence type="ECO:0000313" key="2">
    <source>
        <dbReference type="EMBL" id="KIT17124.1"/>
    </source>
</evidence>
<keyword evidence="1" id="KW-0812">Transmembrane</keyword>
<sequence length="131" mass="13453">MLAPLAAGVVFGGATTGLLRATGMDRDRATGPILLAAIALFYPVFAIEAGTGPEIALHIAIALAFLGVAVIGHARALPLVAAAMIGHGLFDISAHVASDGPAPRWWGPFCLGVDVVLGGWFLFARPWQRGA</sequence>
<dbReference type="STRING" id="935700.jaqu_11660"/>
<keyword evidence="1" id="KW-0472">Membrane</keyword>
<accession>A0A0D1EHG7</accession>
<feature type="transmembrane region" description="Helical" evidence="1">
    <location>
        <begin position="105"/>
        <end position="123"/>
    </location>
</feature>
<proteinExistence type="predicted"/>
<feature type="transmembrane region" description="Helical" evidence="1">
    <location>
        <begin position="59"/>
        <end position="85"/>
    </location>
</feature>